<dbReference type="EC" id="4.2.1.130" evidence="1"/>
<keyword evidence="4" id="KW-0808">Transferase</keyword>
<comment type="caution">
    <text evidence="4">The sequence shown here is derived from an EMBL/GenBank/DDBJ whole genome shotgun (WGS) entry which is preliminary data.</text>
</comment>
<dbReference type="Gene3D" id="3.40.50.880">
    <property type="match status" value="1"/>
</dbReference>
<dbReference type="InterPro" id="IPR029062">
    <property type="entry name" value="Class_I_gatase-like"/>
</dbReference>
<feature type="domain" description="DJ-1/PfpI" evidence="3">
    <location>
        <begin position="15"/>
        <end position="195"/>
    </location>
</feature>
<dbReference type="GO" id="GO:0019172">
    <property type="term" value="F:glyoxalase III activity"/>
    <property type="evidence" value="ECO:0007669"/>
    <property type="project" value="UniProtKB-EC"/>
</dbReference>
<dbReference type="PANTHER" id="PTHR48094">
    <property type="entry name" value="PROTEIN/NUCLEIC ACID DEGLYCASE DJ-1-RELATED"/>
    <property type="match status" value="1"/>
</dbReference>
<dbReference type="STRING" id="765915.A0A1Y2HWL3"/>
<evidence type="ECO:0000256" key="2">
    <source>
        <dbReference type="ARBA" id="ARBA00048082"/>
    </source>
</evidence>
<dbReference type="GO" id="GO:0006979">
    <property type="term" value="P:response to oxidative stress"/>
    <property type="evidence" value="ECO:0007669"/>
    <property type="project" value="TreeGrafter"/>
</dbReference>
<dbReference type="GO" id="GO:0005634">
    <property type="term" value="C:nucleus"/>
    <property type="evidence" value="ECO:0007669"/>
    <property type="project" value="TreeGrafter"/>
</dbReference>
<name>A0A1Y2HWL3_9FUNG</name>
<dbReference type="SUPFAM" id="SSF52317">
    <property type="entry name" value="Class I glutamine amidotransferase-like"/>
    <property type="match status" value="1"/>
</dbReference>
<accession>A0A1Y2HWL3</accession>
<dbReference type="NCBIfam" id="TIGR01383">
    <property type="entry name" value="not_thiJ"/>
    <property type="match status" value="1"/>
</dbReference>
<organism evidence="4 5">
    <name type="scientific">Catenaria anguillulae PL171</name>
    <dbReference type="NCBI Taxonomy" id="765915"/>
    <lineage>
        <taxon>Eukaryota</taxon>
        <taxon>Fungi</taxon>
        <taxon>Fungi incertae sedis</taxon>
        <taxon>Blastocladiomycota</taxon>
        <taxon>Blastocladiomycetes</taxon>
        <taxon>Blastocladiales</taxon>
        <taxon>Catenariaceae</taxon>
        <taxon>Catenaria</taxon>
    </lineage>
</organism>
<dbReference type="EMBL" id="MCFL01000012">
    <property type="protein sequence ID" value="ORZ37542.1"/>
    <property type="molecule type" value="Genomic_DNA"/>
</dbReference>
<protein>
    <recommendedName>
        <fullName evidence="1">D-lactate dehydratase</fullName>
        <ecNumber evidence="1">4.2.1.130</ecNumber>
    </recommendedName>
</protein>
<dbReference type="Proteomes" id="UP000193411">
    <property type="component" value="Unassembled WGS sequence"/>
</dbReference>
<dbReference type="CDD" id="cd03135">
    <property type="entry name" value="GATase1_DJ-1"/>
    <property type="match status" value="1"/>
</dbReference>
<comment type="catalytic activity">
    <reaction evidence="2">
        <text>methylglyoxal + H2O = (R)-lactate + H(+)</text>
        <dbReference type="Rhea" id="RHEA:27754"/>
        <dbReference type="ChEBI" id="CHEBI:15377"/>
        <dbReference type="ChEBI" id="CHEBI:15378"/>
        <dbReference type="ChEBI" id="CHEBI:16004"/>
        <dbReference type="ChEBI" id="CHEBI:17158"/>
        <dbReference type="EC" id="4.2.1.130"/>
    </reaction>
</comment>
<dbReference type="InterPro" id="IPR002818">
    <property type="entry name" value="DJ-1/PfpI"/>
</dbReference>
<evidence type="ECO:0000256" key="1">
    <source>
        <dbReference type="ARBA" id="ARBA00013134"/>
    </source>
</evidence>
<proteinExistence type="predicted"/>
<gene>
    <name evidence="4" type="ORF">BCR44DRAFT_1497994</name>
</gene>
<reference evidence="4 5" key="1">
    <citation type="submission" date="2016-07" db="EMBL/GenBank/DDBJ databases">
        <title>Pervasive Adenine N6-methylation of Active Genes in Fungi.</title>
        <authorList>
            <consortium name="DOE Joint Genome Institute"/>
            <person name="Mondo S.J."/>
            <person name="Dannebaum R.O."/>
            <person name="Kuo R.C."/>
            <person name="Labutti K."/>
            <person name="Haridas S."/>
            <person name="Kuo A."/>
            <person name="Salamov A."/>
            <person name="Ahrendt S.R."/>
            <person name="Lipzen A."/>
            <person name="Sullivan W."/>
            <person name="Andreopoulos W.B."/>
            <person name="Clum A."/>
            <person name="Lindquist E."/>
            <person name="Daum C."/>
            <person name="Ramamoorthy G.K."/>
            <person name="Gryganskyi A."/>
            <person name="Culley D."/>
            <person name="Magnuson J.K."/>
            <person name="James T.Y."/>
            <person name="O'Malley M.A."/>
            <person name="Stajich J.E."/>
            <person name="Spatafora J.W."/>
            <person name="Visel A."/>
            <person name="Grigoriev I.V."/>
        </authorList>
    </citation>
    <scope>NUCLEOTIDE SEQUENCE [LARGE SCALE GENOMIC DNA]</scope>
    <source>
        <strain evidence="4 5">PL171</strain>
    </source>
</reference>
<dbReference type="PANTHER" id="PTHR48094:SF12">
    <property type="entry name" value="PARKINSON DISEASE PROTEIN 7 HOMOLOG"/>
    <property type="match status" value="1"/>
</dbReference>
<dbReference type="AlphaFoldDB" id="A0A1Y2HWL3"/>
<keyword evidence="5" id="KW-1185">Reference proteome</keyword>
<dbReference type="GO" id="GO:0005739">
    <property type="term" value="C:mitochondrion"/>
    <property type="evidence" value="ECO:0007669"/>
    <property type="project" value="TreeGrafter"/>
</dbReference>
<dbReference type="Pfam" id="PF01965">
    <property type="entry name" value="DJ-1_PfpI"/>
    <property type="match status" value="1"/>
</dbReference>
<evidence type="ECO:0000313" key="4">
    <source>
        <dbReference type="EMBL" id="ORZ37542.1"/>
    </source>
</evidence>
<dbReference type="InterPro" id="IPR006287">
    <property type="entry name" value="DJ-1"/>
</dbReference>
<sequence>MTAGDGVTAPRPNPKSALVVVADGSEEMEAVITIDVLRRAAIIVTVAGLDGAVRLVPDASLSTIVASAKKFDIIVFPGGLGGAKAFQLSGTVHSLIHTQLADPTRTLAFICAAPLALGTAASTQSLVKPNLLPAKLPITSHPSVKDEVVALLTKAGVTAVDYKDDARVVVALNGRLITSRGPGTTFEFALEIVRQLCGEEKRNEVAGPMLMHPAMEDWSKAVFVGNEEIMN</sequence>
<dbReference type="InterPro" id="IPR050325">
    <property type="entry name" value="Prot/Nucl_acid_deglycase"/>
</dbReference>
<evidence type="ECO:0000259" key="3">
    <source>
        <dbReference type="Pfam" id="PF01965"/>
    </source>
</evidence>
<dbReference type="GO" id="GO:0016740">
    <property type="term" value="F:transferase activity"/>
    <property type="evidence" value="ECO:0007669"/>
    <property type="project" value="UniProtKB-KW"/>
</dbReference>
<evidence type="ECO:0000313" key="5">
    <source>
        <dbReference type="Proteomes" id="UP000193411"/>
    </source>
</evidence>
<keyword evidence="4" id="KW-0315">Glutamine amidotransferase</keyword>
<dbReference type="OrthoDB" id="543156at2759"/>
<dbReference type="GO" id="GO:1903189">
    <property type="term" value="P:glyoxal metabolic process"/>
    <property type="evidence" value="ECO:0007669"/>
    <property type="project" value="TreeGrafter"/>
</dbReference>